<keyword evidence="2" id="KW-0479">Metal-binding</keyword>
<proteinExistence type="predicted"/>
<evidence type="ECO:0000256" key="5">
    <source>
        <dbReference type="ARBA" id="ARBA00023277"/>
    </source>
</evidence>
<dbReference type="OMA" id="HDSHQHT"/>
<protein>
    <submittedName>
        <fullName evidence="8">Glycoside hydrolase/deacetylase, beta/alpha-barrel</fullName>
    </submittedName>
</protein>
<comment type="cofactor">
    <cofactor evidence="1">
        <name>Co(2+)</name>
        <dbReference type="ChEBI" id="CHEBI:48828"/>
    </cofactor>
</comment>
<organism evidence="8 9">
    <name type="scientific">Penicillium patulum</name>
    <name type="common">Penicillium griseofulvum</name>
    <dbReference type="NCBI Taxonomy" id="5078"/>
    <lineage>
        <taxon>Eukaryota</taxon>
        <taxon>Fungi</taxon>
        <taxon>Dikarya</taxon>
        <taxon>Ascomycota</taxon>
        <taxon>Pezizomycotina</taxon>
        <taxon>Eurotiomycetes</taxon>
        <taxon>Eurotiomycetidae</taxon>
        <taxon>Eurotiales</taxon>
        <taxon>Aspergillaceae</taxon>
        <taxon>Penicillium</taxon>
    </lineage>
</organism>
<evidence type="ECO:0000313" key="8">
    <source>
        <dbReference type="EMBL" id="KXG47917.1"/>
    </source>
</evidence>
<dbReference type="Proteomes" id="UP000070168">
    <property type="component" value="Unassembled WGS sequence"/>
</dbReference>
<evidence type="ECO:0000256" key="1">
    <source>
        <dbReference type="ARBA" id="ARBA00001941"/>
    </source>
</evidence>
<reference evidence="8 9" key="1">
    <citation type="journal article" date="2016" name="BMC Genomics">
        <title>Genome sequencing and secondary metabolism of the postharvest pathogen Penicillium griseofulvum.</title>
        <authorList>
            <person name="Banani H."/>
            <person name="Marcet-Houben M."/>
            <person name="Ballester A.R."/>
            <person name="Abbruscato P."/>
            <person name="Gonzalez-Candelas L."/>
            <person name="Gabaldon T."/>
            <person name="Spadaro D."/>
        </authorList>
    </citation>
    <scope>NUCLEOTIDE SEQUENCE [LARGE SCALE GENOMIC DNA]</scope>
    <source>
        <strain evidence="8 9">PG3</strain>
    </source>
</reference>
<dbReference type="PANTHER" id="PTHR46471:SF2">
    <property type="entry name" value="CHITIN DEACETYLASE-RELATED"/>
    <property type="match status" value="1"/>
</dbReference>
<dbReference type="Gene3D" id="3.20.20.370">
    <property type="entry name" value="Glycoside hydrolase/deacetylase"/>
    <property type="match status" value="1"/>
</dbReference>
<keyword evidence="5" id="KW-0119">Carbohydrate metabolism</keyword>
<dbReference type="EMBL" id="LHQR01000065">
    <property type="protein sequence ID" value="KXG47917.1"/>
    <property type="molecule type" value="Genomic_DNA"/>
</dbReference>
<dbReference type="PANTHER" id="PTHR46471">
    <property type="entry name" value="CHITIN DEACETYLASE"/>
    <property type="match status" value="1"/>
</dbReference>
<dbReference type="InterPro" id="IPR011330">
    <property type="entry name" value="Glyco_hydro/deAcase_b/a-brl"/>
</dbReference>
<keyword evidence="6" id="KW-0170">Cobalt</keyword>
<keyword evidence="3" id="KW-0732">Signal</keyword>
<evidence type="ECO:0000259" key="7">
    <source>
        <dbReference type="PROSITE" id="PS51677"/>
    </source>
</evidence>
<evidence type="ECO:0000256" key="6">
    <source>
        <dbReference type="ARBA" id="ARBA00023285"/>
    </source>
</evidence>
<keyword evidence="4 8" id="KW-0378">Hydrolase</keyword>
<dbReference type="GO" id="GO:0005975">
    <property type="term" value="P:carbohydrate metabolic process"/>
    <property type="evidence" value="ECO:0007669"/>
    <property type="project" value="InterPro"/>
</dbReference>
<accession>A0A135LG04</accession>
<evidence type="ECO:0000313" key="9">
    <source>
        <dbReference type="Proteomes" id="UP000070168"/>
    </source>
</evidence>
<dbReference type="Pfam" id="PF01522">
    <property type="entry name" value="Polysacc_deac_1"/>
    <property type="match status" value="1"/>
</dbReference>
<dbReference type="AlphaFoldDB" id="A0A135LG04"/>
<dbReference type="GeneID" id="63704800"/>
<sequence length="227" mass="25353">MVNITQLNSSDLPVGAIITHCNTPGTIALTFDDGPYIYTSQLLDTLAEHGVRATFFLNGHNKGSIDAFPEVVERTLAEGHQIGSHTWDHLSLDTLSYEEIVHQMTVLEDTFLSVLGFFPTYMRPPFLRHTHVVLNAMADLGYHVIGASVDTKDYENDNPDTNWISFEKFSREVDSGGTIVLAHDSHQHTVQLLVHNMLADIDRRGLNAVTVGECLGDAPEYWYRDGR</sequence>
<name>A0A135LG04_PENPA</name>
<evidence type="ECO:0000256" key="4">
    <source>
        <dbReference type="ARBA" id="ARBA00022801"/>
    </source>
</evidence>
<dbReference type="RefSeq" id="XP_040646453.1">
    <property type="nucleotide sequence ID" value="XM_040789500.1"/>
</dbReference>
<dbReference type="SUPFAM" id="SSF88713">
    <property type="entry name" value="Glycoside hydrolase/deacetylase"/>
    <property type="match status" value="1"/>
</dbReference>
<dbReference type="OrthoDB" id="2125469at2759"/>
<comment type="caution">
    <text evidence="8">The sequence shown here is derived from an EMBL/GenBank/DDBJ whole genome shotgun (WGS) entry which is preliminary data.</text>
</comment>
<dbReference type="GO" id="GO:0016810">
    <property type="term" value="F:hydrolase activity, acting on carbon-nitrogen (but not peptide) bonds"/>
    <property type="evidence" value="ECO:0007669"/>
    <property type="project" value="InterPro"/>
</dbReference>
<keyword evidence="9" id="KW-1185">Reference proteome</keyword>
<evidence type="ECO:0000256" key="2">
    <source>
        <dbReference type="ARBA" id="ARBA00022723"/>
    </source>
</evidence>
<evidence type="ECO:0000256" key="3">
    <source>
        <dbReference type="ARBA" id="ARBA00022729"/>
    </source>
</evidence>
<dbReference type="CDD" id="cd10951">
    <property type="entry name" value="CE4_ClCDA_like"/>
    <property type="match status" value="1"/>
</dbReference>
<gene>
    <name evidence="8" type="ORF">PGRI_017870</name>
</gene>
<dbReference type="GO" id="GO:0046872">
    <property type="term" value="F:metal ion binding"/>
    <property type="evidence" value="ECO:0007669"/>
    <property type="project" value="UniProtKB-KW"/>
</dbReference>
<feature type="domain" description="NodB homology" evidence="7">
    <location>
        <begin position="25"/>
        <end position="209"/>
    </location>
</feature>
<dbReference type="PROSITE" id="PS51677">
    <property type="entry name" value="NODB"/>
    <property type="match status" value="1"/>
</dbReference>
<dbReference type="STRING" id="5078.A0A135LG04"/>
<dbReference type="InterPro" id="IPR002509">
    <property type="entry name" value="NODB_dom"/>
</dbReference>